<dbReference type="AlphaFoldDB" id="A0A068PVS0"/>
<accession>A0A068PVS0</accession>
<reference evidence="1" key="1">
    <citation type="journal article" date="2014" name="New Phytol.">
        <title>Molecular evidence for ancient relicts of arctic-alpine plants in East Asia.</title>
        <authorList>
            <person name="Ikeda H."/>
            <person name="Yakubov V."/>
            <person name="Barkalov V."/>
            <person name="Setoguchi H."/>
        </authorList>
    </citation>
    <scope>NUCLEOTIDE SEQUENCE</scope>
    <source>
        <strain evidence="1">2875</strain>
    </source>
</reference>
<gene>
    <name evidence="1" type="primary">HEME2</name>
</gene>
<feature type="non-terminal residue" evidence="1">
    <location>
        <position position="30"/>
    </location>
</feature>
<name>A0A068PVS0_KALPR</name>
<protein>
    <submittedName>
        <fullName evidence="1">Uroporphyrinogen decarboxylase 2</fullName>
    </submittedName>
</protein>
<dbReference type="EMBL" id="AB841844">
    <property type="protein sequence ID" value="BAP12216.1"/>
    <property type="molecule type" value="Genomic_DNA"/>
</dbReference>
<sequence length="30" mass="3445">VIKSSARGILLFVKDQKMSISLWKYLYSLG</sequence>
<evidence type="ECO:0000313" key="1">
    <source>
        <dbReference type="EMBL" id="BAP12216.1"/>
    </source>
</evidence>
<feature type="non-terminal residue" evidence="1">
    <location>
        <position position="1"/>
    </location>
</feature>
<organism evidence="1">
    <name type="scientific">Kalmia procumbens</name>
    <name type="common">Alpine azalea</name>
    <name type="synonym">Loiseleuria procumbens</name>
    <dbReference type="NCBI Taxonomy" id="45912"/>
    <lineage>
        <taxon>Eukaryota</taxon>
        <taxon>Viridiplantae</taxon>
        <taxon>Streptophyta</taxon>
        <taxon>Embryophyta</taxon>
        <taxon>Tracheophyta</taxon>
        <taxon>Spermatophyta</taxon>
        <taxon>Magnoliopsida</taxon>
        <taxon>eudicotyledons</taxon>
        <taxon>Gunneridae</taxon>
        <taxon>Pentapetalae</taxon>
        <taxon>asterids</taxon>
        <taxon>Ericales</taxon>
        <taxon>Ericaceae</taxon>
        <taxon>Ericoideae</taxon>
        <taxon>Phyllodoceae</taxon>
        <taxon>Kalmia</taxon>
    </lineage>
</organism>
<proteinExistence type="predicted"/>